<comment type="similarity">
    <text evidence="1">Belongs to the protein-tyrosine phosphatase family. Non-receptor class CDC14 subfamily.</text>
</comment>
<dbReference type="FunFam" id="3.90.190.10:FF:000006">
    <property type="entry name" value="Dual specificity protein phosphatase CDC14B"/>
    <property type="match status" value="1"/>
</dbReference>
<dbReference type="PANTHER" id="PTHR23339">
    <property type="entry name" value="TYROSINE SPECIFIC PROTEIN PHOSPHATASE AND DUAL SPECIFICITY PROTEIN PHOSPHATASE"/>
    <property type="match status" value="1"/>
</dbReference>
<evidence type="ECO:0000313" key="9">
    <source>
        <dbReference type="EMBL" id="CAG9334878.1"/>
    </source>
</evidence>
<evidence type="ECO:0000259" key="8">
    <source>
        <dbReference type="PROSITE" id="PS50056"/>
    </source>
</evidence>
<reference evidence="9" key="1">
    <citation type="submission" date="2021-09" db="EMBL/GenBank/DDBJ databases">
        <authorList>
            <consortium name="AG Swart"/>
            <person name="Singh M."/>
            <person name="Singh A."/>
            <person name="Seah K."/>
            <person name="Emmerich C."/>
        </authorList>
    </citation>
    <scope>NUCLEOTIDE SEQUENCE</scope>
    <source>
        <strain evidence="9">ATCC30299</strain>
    </source>
</reference>
<dbReference type="CDD" id="cd14499">
    <property type="entry name" value="CDC14_C"/>
    <property type="match status" value="1"/>
</dbReference>
<dbReference type="Proteomes" id="UP001162131">
    <property type="component" value="Unassembled WGS sequence"/>
</dbReference>
<keyword evidence="4" id="KW-0378">Hydrolase</keyword>
<dbReference type="PROSITE" id="PS50054">
    <property type="entry name" value="TYR_PHOSPHATASE_DUAL"/>
    <property type="match status" value="1"/>
</dbReference>
<evidence type="ECO:0000256" key="6">
    <source>
        <dbReference type="ARBA" id="ARBA00023306"/>
    </source>
</evidence>
<dbReference type="Gene3D" id="3.90.190.10">
    <property type="entry name" value="Protein tyrosine phosphatase superfamily"/>
    <property type="match status" value="2"/>
</dbReference>
<dbReference type="Pfam" id="PF14671">
    <property type="entry name" value="DSPn"/>
    <property type="match status" value="1"/>
</dbReference>
<evidence type="ECO:0000259" key="7">
    <source>
        <dbReference type="PROSITE" id="PS50054"/>
    </source>
</evidence>
<dbReference type="InterPro" id="IPR029021">
    <property type="entry name" value="Prot-tyrosine_phosphatase-like"/>
</dbReference>
<evidence type="ECO:0000313" key="10">
    <source>
        <dbReference type="Proteomes" id="UP001162131"/>
    </source>
</evidence>
<dbReference type="EMBL" id="CAJZBQ010000060">
    <property type="protein sequence ID" value="CAG9334878.1"/>
    <property type="molecule type" value="Genomic_DNA"/>
</dbReference>
<dbReference type="InterPro" id="IPR000340">
    <property type="entry name" value="Dual-sp_phosphatase_cat-dom"/>
</dbReference>
<evidence type="ECO:0000256" key="5">
    <source>
        <dbReference type="ARBA" id="ARBA00022912"/>
    </source>
</evidence>
<protein>
    <recommendedName>
        <fullName evidence="2">protein-tyrosine-phosphatase</fullName>
        <ecNumber evidence="2">3.1.3.48</ecNumber>
    </recommendedName>
</protein>
<comment type="caution">
    <text evidence="9">The sequence shown here is derived from an EMBL/GenBank/DDBJ whole genome shotgun (WGS) entry which is preliminary data.</text>
</comment>
<dbReference type="InterPro" id="IPR029260">
    <property type="entry name" value="DSPn"/>
</dbReference>
<sequence length="392" mass="44865">MFQYEPIYSDFGPIDLGQTFAFCKTVESMLREEGEVTQYCSTNAYSRSNAAYLMGAFQIIVLRKNPEQAWRPFQQLPMPFITFRDASPGACSYKCTILHCLCAIYKAIQLEWFSYDSFDVSSYNNYSQMENGDINWIIPGKLMAFSSPSLQPRDEEGYRTFTPEDYVPHFLNFGVKTVIKLDGTDYDPSRFKRNRIEHIDLSFRHMNLPPQNIYLAFIEAVEERNDAIAVHCKSGLGKTGMMIGLYAMKHYDITAQEFIAWCRICRPGSIIGPQQDFLIDMEARCKNMKKKQDLLSVNTPKHYNDRRRFSSTSPAKIKGYTFSSLAVTTLNTPYHKKSSASTTPAKWQNSLSPSPSAFRGSLTPILPSPSPFSYSKYYAPYLNKIKTNYNIV</sequence>
<dbReference type="PROSITE" id="PS50056">
    <property type="entry name" value="TYR_PHOSPHATASE_2"/>
    <property type="match status" value="1"/>
</dbReference>
<evidence type="ECO:0000256" key="4">
    <source>
        <dbReference type="ARBA" id="ARBA00022801"/>
    </source>
</evidence>
<name>A0AAU9KDA8_9CILI</name>
<dbReference type="GO" id="GO:0051301">
    <property type="term" value="P:cell division"/>
    <property type="evidence" value="ECO:0007669"/>
    <property type="project" value="UniProtKB-KW"/>
</dbReference>
<dbReference type="GO" id="GO:0004725">
    <property type="term" value="F:protein tyrosine phosphatase activity"/>
    <property type="evidence" value="ECO:0007669"/>
    <property type="project" value="UniProtKB-EC"/>
</dbReference>
<dbReference type="InterPro" id="IPR050561">
    <property type="entry name" value="PTP"/>
</dbReference>
<organism evidence="9 10">
    <name type="scientific">Blepharisma stoltei</name>
    <dbReference type="NCBI Taxonomy" id="1481888"/>
    <lineage>
        <taxon>Eukaryota</taxon>
        <taxon>Sar</taxon>
        <taxon>Alveolata</taxon>
        <taxon>Ciliophora</taxon>
        <taxon>Postciliodesmatophora</taxon>
        <taxon>Heterotrichea</taxon>
        <taxon>Heterotrichida</taxon>
        <taxon>Blepharismidae</taxon>
        <taxon>Blepharisma</taxon>
    </lineage>
</organism>
<dbReference type="InterPro" id="IPR020422">
    <property type="entry name" value="TYR_PHOSPHATASE_DUAL_dom"/>
</dbReference>
<evidence type="ECO:0000256" key="2">
    <source>
        <dbReference type="ARBA" id="ARBA00013064"/>
    </source>
</evidence>
<dbReference type="InterPro" id="IPR000387">
    <property type="entry name" value="Tyr_Pase_dom"/>
</dbReference>
<gene>
    <name evidence="9" type="ORF">BSTOLATCC_MIC62463</name>
</gene>
<dbReference type="InterPro" id="IPR044506">
    <property type="entry name" value="CDC14_C"/>
</dbReference>
<feature type="domain" description="Tyrosine specific protein phosphatases" evidence="8">
    <location>
        <begin position="212"/>
        <end position="277"/>
    </location>
</feature>
<evidence type="ECO:0000256" key="3">
    <source>
        <dbReference type="ARBA" id="ARBA00022618"/>
    </source>
</evidence>
<dbReference type="CDD" id="cd17657">
    <property type="entry name" value="CDC14_N"/>
    <property type="match status" value="1"/>
</dbReference>
<dbReference type="SUPFAM" id="SSF52799">
    <property type="entry name" value="(Phosphotyrosine protein) phosphatases II"/>
    <property type="match status" value="2"/>
</dbReference>
<keyword evidence="3" id="KW-0132">Cell division</keyword>
<keyword evidence="10" id="KW-1185">Reference proteome</keyword>
<dbReference type="AlphaFoldDB" id="A0AAU9KDA8"/>
<keyword evidence="5" id="KW-0904">Protein phosphatase</keyword>
<accession>A0AAU9KDA8</accession>
<dbReference type="EC" id="3.1.3.48" evidence="2"/>
<evidence type="ECO:0000256" key="1">
    <source>
        <dbReference type="ARBA" id="ARBA00007315"/>
    </source>
</evidence>
<feature type="domain" description="Tyrosine-protein phosphatase" evidence="7">
    <location>
        <begin position="133"/>
        <end position="291"/>
    </location>
</feature>
<keyword evidence="6" id="KW-0131">Cell cycle</keyword>
<dbReference type="Pfam" id="PF00782">
    <property type="entry name" value="DSPc"/>
    <property type="match status" value="1"/>
</dbReference>
<proteinExistence type="inferred from homology"/>